<dbReference type="Pfam" id="PF01612">
    <property type="entry name" value="DNA_pol_A_exo1"/>
    <property type="match status" value="1"/>
</dbReference>
<dbReference type="InterPro" id="IPR002562">
    <property type="entry name" value="3'-5'_exonuclease_dom"/>
</dbReference>
<dbReference type="VEuPathDB" id="TrichDB:TVAG_235490"/>
<dbReference type="InParanoid" id="A2DPR7"/>
<dbReference type="InterPro" id="IPR036397">
    <property type="entry name" value="RNaseH_sf"/>
</dbReference>
<feature type="domain" description="3'-5' exonuclease" evidence="4">
    <location>
        <begin position="57"/>
        <end position="227"/>
    </location>
</feature>
<evidence type="ECO:0000259" key="4">
    <source>
        <dbReference type="SMART" id="SM00474"/>
    </source>
</evidence>
<name>A2DPR7_TRIV3</name>
<dbReference type="InterPro" id="IPR012337">
    <property type="entry name" value="RNaseH-like_sf"/>
</dbReference>
<keyword evidence="2" id="KW-0378">Hydrolase</keyword>
<evidence type="ECO:0000256" key="1">
    <source>
        <dbReference type="ARBA" id="ARBA00022722"/>
    </source>
</evidence>
<dbReference type="Gene3D" id="3.30.420.10">
    <property type="entry name" value="Ribonuclease H-like superfamily/Ribonuclease H"/>
    <property type="match status" value="1"/>
</dbReference>
<dbReference type="KEGG" id="tva:4775684"/>
<organism evidence="5 6">
    <name type="scientific">Trichomonas vaginalis (strain ATCC PRA-98 / G3)</name>
    <dbReference type="NCBI Taxonomy" id="412133"/>
    <lineage>
        <taxon>Eukaryota</taxon>
        <taxon>Metamonada</taxon>
        <taxon>Parabasalia</taxon>
        <taxon>Trichomonadida</taxon>
        <taxon>Trichomonadidae</taxon>
        <taxon>Trichomonas</taxon>
    </lineage>
</organism>
<reference evidence="5" key="2">
    <citation type="journal article" date="2007" name="Science">
        <title>Draft genome sequence of the sexually transmitted pathogen Trichomonas vaginalis.</title>
        <authorList>
            <person name="Carlton J.M."/>
            <person name="Hirt R.P."/>
            <person name="Silva J.C."/>
            <person name="Delcher A.L."/>
            <person name="Schatz M."/>
            <person name="Zhao Q."/>
            <person name="Wortman J.R."/>
            <person name="Bidwell S.L."/>
            <person name="Alsmark U.C.M."/>
            <person name="Besteiro S."/>
            <person name="Sicheritz-Ponten T."/>
            <person name="Noel C.J."/>
            <person name="Dacks J.B."/>
            <person name="Foster P.G."/>
            <person name="Simillion C."/>
            <person name="Van de Peer Y."/>
            <person name="Miranda-Saavedra D."/>
            <person name="Barton G.J."/>
            <person name="Westrop G.D."/>
            <person name="Mueller S."/>
            <person name="Dessi D."/>
            <person name="Fiori P.L."/>
            <person name="Ren Q."/>
            <person name="Paulsen I."/>
            <person name="Zhang H."/>
            <person name="Bastida-Corcuera F.D."/>
            <person name="Simoes-Barbosa A."/>
            <person name="Brown M.T."/>
            <person name="Hayes R.D."/>
            <person name="Mukherjee M."/>
            <person name="Okumura C.Y."/>
            <person name="Schneider R."/>
            <person name="Smith A.J."/>
            <person name="Vanacova S."/>
            <person name="Villalvazo M."/>
            <person name="Haas B.J."/>
            <person name="Pertea M."/>
            <person name="Feldblyum T.V."/>
            <person name="Utterback T.R."/>
            <person name="Shu C.L."/>
            <person name="Osoegawa K."/>
            <person name="de Jong P.J."/>
            <person name="Hrdy I."/>
            <person name="Horvathova L."/>
            <person name="Zubacova Z."/>
            <person name="Dolezal P."/>
            <person name="Malik S.B."/>
            <person name="Logsdon J.M. Jr."/>
            <person name="Henze K."/>
            <person name="Gupta A."/>
            <person name="Wang C.C."/>
            <person name="Dunne R.L."/>
            <person name="Upcroft J.A."/>
            <person name="Upcroft P."/>
            <person name="White O."/>
            <person name="Salzberg S.L."/>
            <person name="Tang P."/>
            <person name="Chiu C.-H."/>
            <person name="Lee Y.-S."/>
            <person name="Embley T.M."/>
            <person name="Coombs G.H."/>
            <person name="Mottram J.C."/>
            <person name="Tachezy J."/>
            <person name="Fraser-Liggett C.M."/>
            <person name="Johnson P.J."/>
        </authorList>
    </citation>
    <scope>NUCLEOTIDE SEQUENCE [LARGE SCALE GENOMIC DNA]</scope>
    <source>
        <strain evidence="5">G3</strain>
    </source>
</reference>
<keyword evidence="6" id="KW-1185">Reference proteome</keyword>
<feature type="region of interest" description="Disordered" evidence="3">
    <location>
        <begin position="235"/>
        <end position="299"/>
    </location>
</feature>
<dbReference type="RefSeq" id="XP_001329802.1">
    <property type="nucleotide sequence ID" value="XM_001329767.1"/>
</dbReference>
<reference evidence="5" key="1">
    <citation type="submission" date="2006-10" db="EMBL/GenBank/DDBJ databases">
        <authorList>
            <person name="Amadeo P."/>
            <person name="Zhao Q."/>
            <person name="Wortman J."/>
            <person name="Fraser-Liggett C."/>
            <person name="Carlton J."/>
        </authorList>
    </citation>
    <scope>NUCLEOTIDE SEQUENCE</scope>
    <source>
        <strain evidence="5">G3</strain>
    </source>
</reference>
<feature type="compositionally biased region" description="Basic and acidic residues" evidence="3">
    <location>
        <begin position="235"/>
        <end position="257"/>
    </location>
</feature>
<dbReference type="EMBL" id="DS113228">
    <property type="protein sequence ID" value="EAY17667.1"/>
    <property type="molecule type" value="Genomic_DNA"/>
</dbReference>
<dbReference type="SUPFAM" id="SSF53098">
    <property type="entry name" value="Ribonuclease H-like"/>
    <property type="match status" value="1"/>
</dbReference>
<dbReference type="AlphaFoldDB" id="A2DPR7"/>
<proteinExistence type="predicted"/>
<dbReference type="OrthoDB" id="1920326at2759"/>
<evidence type="ECO:0000256" key="3">
    <source>
        <dbReference type="SAM" id="MobiDB-lite"/>
    </source>
</evidence>
<keyword evidence="1" id="KW-0540">Nuclease</keyword>
<dbReference type="GO" id="GO:0006139">
    <property type="term" value="P:nucleobase-containing compound metabolic process"/>
    <property type="evidence" value="ECO:0007669"/>
    <property type="project" value="InterPro"/>
</dbReference>
<dbReference type="GO" id="GO:0003676">
    <property type="term" value="F:nucleic acid binding"/>
    <property type="evidence" value="ECO:0007669"/>
    <property type="project" value="InterPro"/>
</dbReference>
<dbReference type="GO" id="GO:0005737">
    <property type="term" value="C:cytoplasm"/>
    <property type="evidence" value="ECO:0000318"/>
    <property type="project" value="GO_Central"/>
</dbReference>
<dbReference type="PANTHER" id="PTHR13620">
    <property type="entry name" value="3-5 EXONUCLEASE"/>
    <property type="match status" value="1"/>
</dbReference>
<dbReference type="GO" id="GO:0005634">
    <property type="term" value="C:nucleus"/>
    <property type="evidence" value="ECO:0000318"/>
    <property type="project" value="GO_Central"/>
</dbReference>
<protein>
    <submittedName>
        <fullName evidence="5">3'-5' exonuclease family protein</fullName>
    </submittedName>
</protein>
<dbReference type="Proteomes" id="UP000001542">
    <property type="component" value="Unassembled WGS sequence"/>
</dbReference>
<sequence>MESVGNKQTEVNPVNVTGVERIDREMLKGDIMEITGKWPINSSKDVEFFQNKFTKVQYIMSDNPNLKQILSEYVDGNPIALDLEWHPFNPSAGVCLFQLCSSHGCLLIKRESKKQCNDLLNFLTTNQFFMKDIASDIKMLRTTFGQDFTFKVCDVAAQILRRNHLKEGFDEMVAQFCSDTPCGEFKNKKISRSKWNLKLSPCQILYAANDAVALYACLQGFEKYQGSPLAFENPVEKAPKEKRIRENKQNRNKTTERKQKKPSTEEDSDSQKEDIIETDEKVSAEVPQPEKSKGYKIKAKHTRRKKYEADQNELEEIRRLGPSFYINLNGGSEIKFEELPKFVNSYNQTWNHTELTIEFSKGIFTKIKCVYSFDFELQKKLDEIDDNSTMSLQVMWKQVQSEPSIGLIAICSSKGCLLIQCLSGTTCDALNNFIASHKFVYLEKQDLSFVVKKMFGQNFEIPVDSNKMKLLHEYVHTKILQTHQMVFANWNKRNYSNSMVIFVANEVSYLYHFVMSHQ</sequence>
<gene>
    <name evidence="5" type="ORF">TVAG_235490</name>
</gene>
<dbReference type="GO" id="GO:0008408">
    <property type="term" value="F:3'-5' exonuclease activity"/>
    <property type="evidence" value="ECO:0000318"/>
    <property type="project" value="GO_Central"/>
</dbReference>
<feature type="compositionally biased region" description="Basic and acidic residues" evidence="3">
    <location>
        <begin position="269"/>
        <end position="293"/>
    </location>
</feature>
<evidence type="ECO:0000313" key="5">
    <source>
        <dbReference type="EMBL" id="EAY17667.1"/>
    </source>
</evidence>
<dbReference type="PANTHER" id="PTHR13620:SF104">
    <property type="entry name" value="EXONUCLEASE 3'-5' DOMAIN-CONTAINING PROTEIN 2"/>
    <property type="match status" value="1"/>
</dbReference>
<dbReference type="FunFam" id="3.30.420.10:FF:000221">
    <property type="entry name" value="3'-5' exonuclease family protein"/>
    <property type="match status" value="1"/>
</dbReference>
<accession>A2DPR7</accession>
<dbReference type="InterPro" id="IPR051132">
    <property type="entry name" value="3-5_Exonuclease_domain"/>
</dbReference>
<dbReference type="VEuPathDB" id="TrichDB:TVAGG3_0934490"/>
<keyword evidence="5" id="KW-0269">Exonuclease</keyword>
<evidence type="ECO:0000313" key="6">
    <source>
        <dbReference type="Proteomes" id="UP000001542"/>
    </source>
</evidence>
<evidence type="ECO:0000256" key="2">
    <source>
        <dbReference type="ARBA" id="ARBA00022801"/>
    </source>
</evidence>
<dbReference type="SMART" id="SM00474">
    <property type="entry name" value="35EXOc"/>
    <property type="match status" value="1"/>
</dbReference>